<sequence length="161" mass="17929">MSLESDIAIGQRSPCRMAMGTTMPISLVDEDAVKWFHEDVRLELEIDLEKFARMSVTAKIGSKDTVTSNYVVPLVELSLDEEEQQLGDTKLCGRKTKLGMLGIYSPVRLQSVKRMKLCSDTKPLKAKEKIQLCDNVKSVEVKKRSGPQPVIVIDISDDSSV</sequence>
<keyword evidence="2" id="KW-1185">Reference proteome</keyword>
<accession>A0A2Z7AS81</accession>
<evidence type="ECO:0000313" key="2">
    <source>
        <dbReference type="Proteomes" id="UP000250235"/>
    </source>
</evidence>
<reference evidence="1 2" key="1">
    <citation type="journal article" date="2015" name="Proc. Natl. Acad. Sci. U.S.A.">
        <title>The resurrection genome of Boea hygrometrica: A blueprint for survival of dehydration.</title>
        <authorList>
            <person name="Xiao L."/>
            <person name="Yang G."/>
            <person name="Zhang L."/>
            <person name="Yang X."/>
            <person name="Zhao S."/>
            <person name="Ji Z."/>
            <person name="Zhou Q."/>
            <person name="Hu M."/>
            <person name="Wang Y."/>
            <person name="Chen M."/>
            <person name="Xu Y."/>
            <person name="Jin H."/>
            <person name="Xiao X."/>
            <person name="Hu G."/>
            <person name="Bao F."/>
            <person name="Hu Y."/>
            <person name="Wan P."/>
            <person name="Li L."/>
            <person name="Deng X."/>
            <person name="Kuang T."/>
            <person name="Xiang C."/>
            <person name="Zhu J.K."/>
            <person name="Oliver M.J."/>
            <person name="He Y."/>
        </authorList>
    </citation>
    <scope>NUCLEOTIDE SEQUENCE [LARGE SCALE GENOMIC DNA]</scope>
    <source>
        <strain evidence="2">cv. XS01</strain>
    </source>
</reference>
<name>A0A2Z7AS81_9LAMI</name>
<proteinExistence type="predicted"/>
<dbReference type="EMBL" id="KV012839">
    <property type="protein sequence ID" value="KZV24256.1"/>
    <property type="molecule type" value="Genomic_DNA"/>
</dbReference>
<gene>
    <name evidence="1" type="ORF">F511_01738</name>
</gene>
<dbReference type="Proteomes" id="UP000250235">
    <property type="component" value="Unassembled WGS sequence"/>
</dbReference>
<protein>
    <submittedName>
        <fullName evidence="1">Pentatricopeptide repeat-containing family protein</fullName>
    </submittedName>
</protein>
<dbReference type="AlphaFoldDB" id="A0A2Z7AS81"/>
<evidence type="ECO:0000313" key="1">
    <source>
        <dbReference type="EMBL" id="KZV24256.1"/>
    </source>
</evidence>
<organism evidence="1 2">
    <name type="scientific">Dorcoceras hygrometricum</name>
    <dbReference type="NCBI Taxonomy" id="472368"/>
    <lineage>
        <taxon>Eukaryota</taxon>
        <taxon>Viridiplantae</taxon>
        <taxon>Streptophyta</taxon>
        <taxon>Embryophyta</taxon>
        <taxon>Tracheophyta</taxon>
        <taxon>Spermatophyta</taxon>
        <taxon>Magnoliopsida</taxon>
        <taxon>eudicotyledons</taxon>
        <taxon>Gunneridae</taxon>
        <taxon>Pentapetalae</taxon>
        <taxon>asterids</taxon>
        <taxon>lamiids</taxon>
        <taxon>Lamiales</taxon>
        <taxon>Gesneriaceae</taxon>
        <taxon>Didymocarpoideae</taxon>
        <taxon>Trichosporeae</taxon>
        <taxon>Loxocarpinae</taxon>
        <taxon>Dorcoceras</taxon>
    </lineage>
</organism>